<dbReference type="Gene3D" id="2.60.40.60">
    <property type="entry name" value="Cadherins"/>
    <property type="match status" value="9"/>
</dbReference>
<dbReference type="GO" id="GO:0007156">
    <property type="term" value="P:homophilic cell adhesion via plasma membrane adhesion molecules"/>
    <property type="evidence" value="ECO:0007669"/>
    <property type="project" value="InterPro"/>
</dbReference>
<feature type="chain" id="PRO_5034193861" description="Cadherin domain-containing protein" evidence="11">
    <location>
        <begin position="27"/>
        <end position="1274"/>
    </location>
</feature>
<feature type="domain" description="Cadherin" evidence="12">
    <location>
        <begin position="567"/>
        <end position="680"/>
    </location>
</feature>
<dbReference type="GO" id="GO:0005509">
    <property type="term" value="F:calcium ion binding"/>
    <property type="evidence" value="ECO:0007669"/>
    <property type="project" value="UniProtKB-UniRule"/>
</dbReference>
<dbReference type="Ensembl" id="ENSEBUT00000004110.1">
    <property type="protein sequence ID" value="ENSEBUP00000003724.1"/>
    <property type="gene ID" value="ENSEBUG00000002686.1"/>
</dbReference>
<dbReference type="FunFam" id="2.60.40.60:FF:000002">
    <property type="entry name" value="Protocadherin alpha 2"/>
    <property type="match status" value="1"/>
</dbReference>
<dbReference type="Pfam" id="PF00028">
    <property type="entry name" value="Cadherin"/>
    <property type="match status" value="5"/>
</dbReference>
<accession>A0A8C4N7U4</accession>
<keyword evidence="11" id="KW-0732">Signal</keyword>
<name>A0A8C4N7U4_EPTBU</name>
<evidence type="ECO:0000259" key="12">
    <source>
        <dbReference type="PROSITE" id="PS50268"/>
    </source>
</evidence>
<feature type="domain" description="Cadherin" evidence="12">
    <location>
        <begin position="351"/>
        <end position="457"/>
    </location>
</feature>
<evidence type="ECO:0000256" key="1">
    <source>
        <dbReference type="ARBA" id="ARBA00004167"/>
    </source>
</evidence>
<dbReference type="GeneTree" id="ENSGT00940000163878"/>
<evidence type="ECO:0000256" key="5">
    <source>
        <dbReference type="ARBA" id="ARBA00022889"/>
    </source>
</evidence>
<feature type="domain" description="Cadherin" evidence="12">
    <location>
        <begin position="906"/>
        <end position="1029"/>
    </location>
</feature>
<evidence type="ECO:0000256" key="8">
    <source>
        <dbReference type="ARBA" id="ARBA00023180"/>
    </source>
</evidence>
<reference evidence="13" key="1">
    <citation type="submission" date="2025-08" db="UniProtKB">
        <authorList>
            <consortium name="Ensembl"/>
        </authorList>
    </citation>
    <scope>IDENTIFICATION</scope>
</reference>
<feature type="domain" description="Cadherin" evidence="12">
    <location>
        <begin position="458"/>
        <end position="563"/>
    </location>
</feature>
<keyword evidence="14" id="KW-1185">Reference proteome</keyword>
<evidence type="ECO:0000313" key="13">
    <source>
        <dbReference type="Ensembl" id="ENSEBUP00000003724.1"/>
    </source>
</evidence>
<evidence type="ECO:0000256" key="9">
    <source>
        <dbReference type="PROSITE-ProRule" id="PRU00043"/>
    </source>
</evidence>
<feature type="domain" description="Cadherin" evidence="12">
    <location>
        <begin position="789"/>
        <end position="904"/>
    </location>
</feature>
<evidence type="ECO:0000256" key="7">
    <source>
        <dbReference type="ARBA" id="ARBA00023136"/>
    </source>
</evidence>
<keyword evidence="7 10" id="KW-0472">Membrane</keyword>
<feature type="domain" description="Cadherin" evidence="12">
    <location>
        <begin position="236"/>
        <end position="345"/>
    </location>
</feature>
<comment type="subcellular location">
    <subcellularLocation>
        <location evidence="1">Membrane</location>
        <topology evidence="1">Single-pass membrane protein</topology>
    </subcellularLocation>
</comment>
<evidence type="ECO:0000256" key="11">
    <source>
        <dbReference type="SAM" id="SignalP"/>
    </source>
</evidence>
<dbReference type="PANTHER" id="PTHR24028">
    <property type="entry name" value="CADHERIN-87A"/>
    <property type="match status" value="1"/>
</dbReference>
<protein>
    <recommendedName>
        <fullName evidence="12">Cadherin domain-containing protein</fullName>
    </recommendedName>
</protein>
<evidence type="ECO:0000256" key="6">
    <source>
        <dbReference type="ARBA" id="ARBA00022989"/>
    </source>
</evidence>
<dbReference type="AlphaFoldDB" id="A0A8C4N7U4"/>
<keyword evidence="6 10" id="KW-1133">Transmembrane helix</keyword>
<dbReference type="PRINTS" id="PR00205">
    <property type="entry name" value="CADHERIN"/>
</dbReference>
<keyword evidence="4 9" id="KW-0106">Calcium</keyword>
<keyword evidence="8" id="KW-0325">Glycoprotein</keyword>
<feature type="transmembrane region" description="Helical" evidence="10">
    <location>
        <begin position="1130"/>
        <end position="1156"/>
    </location>
</feature>
<feature type="domain" description="Cadherin" evidence="12">
    <location>
        <begin position="125"/>
        <end position="235"/>
    </location>
</feature>
<proteinExistence type="predicted"/>
<dbReference type="SUPFAM" id="SSF49313">
    <property type="entry name" value="Cadherin-like"/>
    <property type="match status" value="8"/>
</dbReference>
<keyword evidence="5" id="KW-0130">Cell adhesion</keyword>
<dbReference type="InterPro" id="IPR020894">
    <property type="entry name" value="Cadherin_CS"/>
</dbReference>
<evidence type="ECO:0000256" key="4">
    <source>
        <dbReference type="ARBA" id="ARBA00022837"/>
    </source>
</evidence>
<feature type="domain" description="Cadherin" evidence="12">
    <location>
        <begin position="681"/>
        <end position="788"/>
    </location>
</feature>
<dbReference type="CDD" id="cd11304">
    <property type="entry name" value="Cadherin_repeat"/>
    <property type="match status" value="8"/>
</dbReference>
<evidence type="ECO:0000256" key="2">
    <source>
        <dbReference type="ARBA" id="ARBA00022692"/>
    </source>
</evidence>
<keyword evidence="3" id="KW-0677">Repeat</keyword>
<reference evidence="13" key="2">
    <citation type="submission" date="2025-09" db="UniProtKB">
        <authorList>
            <consortium name="Ensembl"/>
        </authorList>
    </citation>
    <scope>IDENTIFICATION</scope>
</reference>
<dbReference type="SMART" id="SM00112">
    <property type="entry name" value="CA"/>
    <property type="match status" value="9"/>
</dbReference>
<dbReference type="PANTHER" id="PTHR24028:SF263">
    <property type="entry name" value="CADHERIN-RELATED FAMILY MEMBER 1"/>
    <property type="match status" value="1"/>
</dbReference>
<sequence length="1274" mass="140910">MAGVKIKSGGFLVFAFLLYFFKPISADTALFNLADALTCKPDDAQFSSEYNGGNIQSYFDVAPNTGEITLNQCIDRENLPEPRSFDIPDGIMLKVAMSSKDSSVGCEAQFLFIIEDVNDNVPQFQDLPYAKTINEANFTEPYYLMKAVATDKDEGEAGTVTYSITWTPQIDGVEFQILPKKGDISVNGSVNYNDNMLYYISINASDGRDKYGTVHSVTANLIVTVKDIPNLPPIFTSASYSSSIKENTAKNTEVLHVNAVDGDRGINNKIFYSISGTSYFYVDNKTGEVFVSENIDRDTMSPSTGGRAEFQLHATEIVNNTETSSSSAVNVSVVIEDVNDNPPIFYQGDIEINNITVEVPENSPTDTPVIHFENIHVKDIDEGENAKMALTVHPKNLSIYPTQVYGESPLSLRVIVPLDYELIENFTVEVNANDGVHNVMLTVLVNVENKNEYFPKFQHNNYTVNIFENVTNAPDIATIHATDKDKGTYGDVTYELDGSTEVLKNFSLNQITGILSLKNGASVDYEMKHTYFATVMAIDGGGKETSAALDINILDVNDNAPKWLPLGTLVIMEEETFQNSLFLEATDRDEPDTPNSKVSYELQSCYTSKGEDLDLVNNFTVDNSNLKIKGVLDRERLPKGINGGHLQLVIVAKDHGNPQLSSNANATVIVMDKNDNSPQFSNSRYTVSVPETTPRGTYLLNVSAVDMDVEEPNNQFRFSFNTSNTILTVDGIGKNGFSWIKLGSKLDFEKRHAYTLFLLAIDMGASPNTGETTITVHVEDVDDEPPKFSCASYTYNVNESNYNGTHTFIGSDIIGFDDDTNAYLSFEITNEKCEDNETVDVHNWIGINKTIGLLILQRDIDYETCKQLSLVIRLTDENTVVGVNSSDVDVTVNIVDQNDNSPSFINPSQSVIVITELAKEDYQVAIYKADDKDSGKNAELTFIIHDVQFVSTSTVNQPPTDLFKIVTNAPTTGKTYDGVFSLGTFSQLNSEGYYQICLIVKDHGEVSHSANVSVKVFMIPQNSKVELIFARSLDEVKEHLLDIISLLRSAVDDAQVTISNIQEETQVTRAATDARCILDSYFYYNNGTSLPVSTVMRLLNDNYEVMVELSILGLISVNPPNPPDVITPELPWQIAVGVIAGILALTLFISITSAVCMRRSFERRIKTELALRNTQAALASHGTNYEQQPHNKENPLFNKEAIELPYDDINGDVEKRSINSLDEHLYFDSGKSEGFNTLLEDVQGEDNEPHQSPILKETLRGFDNTANSLSSTAI</sequence>
<dbReference type="PROSITE" id="PS00232">
    <property type="entry name" value="CADHERIN_1"/>
    <property type="match status" value="3"/>
</dbReference>
<dbReference type="InterPro" id="IPR015919">
    <property type="entry name" value="Cadherin-like_sf"/>
</dbReference>
<keyword evidence="2 10" id="KW-0812">Transmembrane</keyword>
<feature type="domain" description="Cadherin" evidence="12">
    <location>
        <begin position="34"/>
        <end position="124"/>
    </location>
</feature>
<evidence type="ECO:0000256" key="10">
    <source>
        <dbReference type="SAM" id="Phobius"/>
    </source>
</evidence>
<dbReference type="GO" id="GO:0005886">
    <property type="term" value="C:plasma membrane"/>
    <property type="evidence" value="ECO:0007669"/>
    <property type="project" value="InterPro"/>
</dbReference>
<evidence type="ECO:0000256" key="3">
    <source>
        <dbReference type="ARBA" id="ARBA00022737"/>
    </source>
</evidence>
<dbReference type="FunFam" id="2.60.40.60:FF:000168">
    <property type="entry name" value="Cadherin-related family member 2"/>
    <property type="match status" value="1"/>
</dbReference>
<dbReference type="InterPro" id="IPR002126">
    <property type="entry name" value="Cadherin-like_dom"/>
</dbReference>
<dbReference type="PROSITE" id="PS50268">
    <property type="entry name" value="CADHERIN_2"/>
    <property type="match status" value="9"/>
</dbReference>
<feature type="signal peptide" evidence="11">
    <location>
        <begin position="1"/>
        <end position="26"/>
    </location>
</feature>
<dbReference type="Proteomes" id="UP000694388">
    <property type="component" value="Unplaced"/>
</dbReference>
<organism evidence="13 14">
    <name type="scientific">Eptatretus burgeri</name>
    <name type="common">Inshore hagfish</name>
    <dbReference type="NCBI Taxonomy" id="7764"/>
    <lineage>
        <taxon>Eukaryota</taxon>
        <taxon>Metazoa</taxon>
        <taxon>Chordata</taxon>
        <taxon>Craniata</taxon>
        <taxon>Vertebrata</taxon>
        <taxon>Cyclostomata</taxon>
        <taxon>Myxini</taxon>
        <taxon>Myxiniformes</taxon>
        <taxon>Myxinidae</taxon>
        <taxon>Eptatretinae</taxon>
        <taxon>Eptatretus</taxon>
    </lineage>
</organism>
<dbReference type="InterPro" id="IPR050174">
    <property type="entry name" value="Protocadherin/Cadherin-CA"/>
</dbReference>
<evidence type="ECO:0000313" key="14">
    <source>
        <dbReference type="Proteomes" id="UP000694388"/>
    </source>
</evidence>